<feature type="transmembrane region" description="Helical" evidence="1">
    <location>
        <begin position="406"/>
        <end position="424"/>
    </location>
</feature>
<reference evidence="3 4" key="1">
    <citation type="journal article" date="2003" name="Int. J. Syst. Evol. Microbiol.">
        <title>Virgibacillus carmonensis sp. nov., Virgibacillus necropolis sp. nov. and Virgibacillus picturae sp. nov., three novel species isolated from deteriorated mural paintings, transfer of the species of the genus salibacillus to Virgibacillus, as Virgibacillus marismortui comb. nov. and Virgibacillus salexigens comb. nov., and emended description of the genus Virgibacillus.</title>
        <authorList>
            <person name="Heyrman J."/>
            <person name="Logan N.A."/>
            <person name="Busse H.J."/>
            <person name="Balcaen A."/>
            <person name="Lebbe L."/>
            <person name="Rodriguez-Diaz M."/>
            <person name="Swings J."/>
            <person name="De Vos P."/>
        </authorList>
    </citation>
    <scope>NUCLEOTIDE SEQUENCE [LARGE SCALE GENOMIC DNA]</scope>
    <source>
        <strain evidence="3 4">LMG 19488</strain>
    </source>
</reference>
<sequence length="495" mass="51899">MLDWILYGIGNVFEWHIILAMIFGVAAGIVIGALPGLSATMGVALMLPLTFGMPPTAGMLLLIGIYCGGIYAGSVSAILLKTPGTAASAATVEDGFALAQQGKAHTALNLSIYASVAGGLISGFALLFFAPQIAKVALGFGPPEYFMLALFGLTIISSVSGNSISKGLIMGCLGVLVSTVGLDPITGGERFIFNTTFLLSGIDLVPALIGLFAISEVFNQIAKGSKSIASGATLKKEKFSIKDFLSLKKVIAKSSIIGVIVGAIPGTGGTISAFISYNEAKRSSKKPEEFGKGSYEGIVASESSNNGTTGATLIPMMTLGIPGDVVTAVLLGGLMIQGLTPGPQLFTENADIVYTIMVGFILVNIIMLILAKMAIPWFAKITSIPSNVLMPIVLVLCLIGSYAVNNSLSSVGIAIFFGVIGYFLPKYGYSVTPMLIAIILGPLAEKSLRQSLILSDGSFMIFFQRPISILFLVFCLLSVFVPLLAKYKERRKQNI</sequence>
<feature type="transmembrane region" description="Helical" evidence="1">
    <location>
        <begin position="12"/>
        <end position="37"/>
    </location>
</feature>
<dbReference type="OrthoDB" id="9781349at2"/>
<feature type="transmembrane region" description="Helical" evidence="1">
    <location>
        <begin position="256"/>
        <end position="277"/>
    </location>
</feature>
<feature type="transmembrane region" description="Helical" evidence="1">
    <location>
        <begin position="168"/>
        <end position="185"/>
    </location>
</feature>
<dbReference type="PANTHER" id="PTHR35342:SF5">
    <property type="entry name" value="TRICARBOXYLIC TRANSPORT PROTEIN"/>
    <property type="match status" value="1"/>
</dbReference>
<name>A0A221MGM5_9BACI</name>
<dbReference type="RefSeq" id="WP_089533814.1">
    <property type="nucleotide sequence ID" value="NZ_CP022437.1"/>
</dbReference>
<feature type="transmembrane region" description="Helical" evidence="1">
    <location>
        <begin position="191"/>
        <end position="214"/>
    </location>
</feature>
<dbReference type="KEGG" id="vne:CFK40_18225"/>
<dbReference type="AlphaFoldDB" id="A0A221MGM5"/>
<keyword evidence="4" id="KW-1185">Reference proteome</keyword>
<feature type="transmembrane region" description="Helical" evidence="1">
    <location>
        <begin position="110"/>
        <end position="133"/>
    </location>
</feature>
<dbReference type="Proteomes" id="UP000204391">
    <property type="component" value="Chromosome"/>
</dbReference>
<gene>
    <name evidence="3" type="ORF">CFK40_18225</name>
</gene>
<keyword evidence="1" id="KW-0472">Membrane</keyword>
<accession>A0A221MGM5</accession>
<feature type="transmembrane region" description="Helical" evidence="1">
    <location>
        <begin position="467"/>
        <end position="485"/>
    </location>
</feature>
<feature type="transmembrane region" description="Helical" evidence="1">
    <location>
        <begin position="319"/>
        <end position="340"/>
    </location>
</feature>
<evidence type="ECO:0000313" key="3">
    <source>
        <dbReference type="EMBL" id="ASN06818.1"/>
    </source>
</evidence>
<proteinExistence type="predicted"/>
<keyword evidence="1" id="KW-0812">Transmembrane</keyword>
<evidence type="ECO:0000259" key="2">
    <source>
        <dbReference type="Pfam" id="PF01970"/>
    </source>
</evidence>
<evidence type="ECO:0000256" key="1">
    <source>
        <dbReference type="SAM" id="Phobius"/>
    </source>
</evidence>
<organism evidence="3 4">
    <name type="scientific">Virgibacillus necropolis</name>
    <dbReference type="NCBI Taxonomy" id="163877"/>
    <lineage>
        <taxon>Bacteria</taxon>
        <taxon>Bacillati</taxon>
        <taxon>Bacillota</taxon>
        <taxon>Bacilli</taxon>
        <taxon>Bacillales</taxon>
        <taxon>Bacillaceae</taxon>
        <taxon>Virgibacillus</taxon>
    </lineage>
</organism>
<feature type="domain" description="DUF112" evidence="2">
    <location>
        <begin position="18"/>
        <end position="435"/>
    </location>
</feature>
<evidence type="ECO:0000313" key="4">
    <source>
        <dbReference type="Proteomes" id="UP000204391"/>
    </source>
</evidence>
<protein>
    <submittedName>
        <fullName evidence="3">C4-dicarboxylate ABC transporter permease</fullName>
    </submittedName>
</protein>
<feature type="transmembrane region" description="Helical" evidence="1">
    <location>
        <begin position="57"/>
        <end position="80"/>
    </location>
</feature>
<dbReference type="PANTHER" id="PTHR35342">
    <property type="entry name" value="TRICARBOXYLIC TRANSPORT PROTEIN"/>
    <property type="match status" value="1"/>
</dbReference>
<keyword evidence="1" id="KW-1133">Transmembrane helix</keyword>
<dbReference type="EMBL" id="CP022437">
    <property type="protein sequence ID" value="ASN06818.1"/>
    <property type="molecule type" value="Genomic_DNA"/>
</dbReference>
<dbReference type="Pfam" id="PF01970">
    <property type="entry name" value="TctA"/>
    <property type="match status" value="1"/>
</dbReference>
<feature type="transmembrane region" description="Helical" evidence="1">
    <location>
        <begin position="377"/>
        <end position="399"/>
    </location>
</feature>
<feature type="transmembrane region" description="Helical" evidence="1">
    <location>
        <begin position="352"/>
        <end position="371"/>
    </location>
</feature>
<dbReference type="InterPro" id="IPR002823">
    <property type="entry name" value="DUF112_TM"/>
</dbReference>
<feature type="transmembrane region" description="Helical" evidence="1">
    <location>
        <begin position="145"/>
        <end position="161"/>
    </location>
</feature>